<feature type="region of interest" description="Disordered" evidence="2">
    <location>
        <begin position="465"/>
        <end position="486"/>
    </location>
</feature>
<dbReference type="Gene3D" id="2.180.10.10">
    <property type="entry name" value="RHS repeat-associated core"/>
    <property type="match status" value="4"/>
</dbReference>
<reference evidence="5 6" key="1">
    <citation type="submission" date="2020-12" db="EMBL/GenBank/DDBJ databases">
        <title>FDA dAtabase for Regulatory Grade micrObial Sequences (FDA-ARGOS): Supporting development and validation of Infectious Disease Dx tests.</title>
        <authorList>
            <person name="Sproer C."/>
            <person name="Gronow S."/>
            <person name="Severitt S."/>
            <person name="Schroder I."/>
            <person name="Tallon L."/>
            <person name="Sadzewicz L."/>
            <person name="Zhao X."/>
            <person name="Boylan J."/>
            <person name="Ott S."/>
            <person name="Bowen H."/>
            <person name="Vavikolanu K."/>
            <person name="Mehta A."/>
            <person name="Aluvathingal J."/>
            <person name="Nadendla S."/>
            <person name="Lowell S."/>
            <person name="Myers T."/>
            <person name="Yan Y."/>
            <person name="Sichtig H."/>
        </authorList>
    </citation>
    <scope>NUCLEOTIDE SEQUENCE [LARGE SCALE GENOMIC DNA]</scope>
    <source>
        <strain evidence="5 6">FDAARGOS_909</strain>
    </source>
</reference>
<accession>A0A7T2S319</accession>
<dbReference type="InterPro" id="IPR031325">
    <property type="entry name" value="RHS_repeat"/>
</dbReference>
<feature type="region of interest" description="Disordered" evidence="2">
    <location>
        <begin position="1410"/>
        <end position="1438"/>
    </location>
</feature>
<protein>
    <recommendedName>
        <fullName evidence="4">Teneurin-like YD-shell domain-containing protein</fullName>
    </recommendedName>
</protein>
<keyword evidence="3" id="KW-0732">Signal</keyword>
<evidence type="ECO:0000259" key="4">
    <source>
        <dbReference type="Pfam" id="PF25023"/>
    </source>
</evidence>
<dbReference type="NCBIfam" id="TIGR03696">
    <property type="entry name" value="Rhs_assc_core"/>
    <property type="match status" value="1"/>
</dbReference>
<evidence type="ECO:0000256" key="3">
    <source>
        <dbReference type="SAM" id="SignalP"/>
    </source>
</evidence>
<dbReference type="InterPro" id="IPR022385">
    <property type="entry name" value="Rhs_assc_core"/>
</dbReference>
<sequence>MRNRNHAVHGWLCAVLTAASLLPSMANAQDYSGPSAFTRPGDPGYSLTTQASEPQVRWINGEYTETHLDLRVQVLGGPLDIVRSWSQGRWWLNPAWAPLNFELDPLGRDARLIERAGVLYERSGQADLYIAKGKNNAPVFIKRLPEGGSAQNPLAQWRWYDRLGNSIDYDAQGRILGYANTNGISVRFAYDSATRARILDHHGGTVYTATLTNGLITRIEDRAGRSVSYQWNGQLLTQATDVMGQRWSYTYDGNGQLITRTDPLGAQVTVQYSQSIPAPAPLLTLGAAGKVLDPTGTSGTTSKLANLWGGGRVGKLDAQGCASTGKNQYLREKRQFLVTYLDCRGNTTVYLYDREGNELERTFNGKPAAKTLWDGNYQTRAIDARGLTTTTSYDYNYQPLRIAHPDGSLDQYEYEPVRGLKTKHINQGGITSTWSHDDKGRVTSWTEALGRPEQRTTRYQYDSYGQLTSRSTGAGDGTGEDSRTTTYRYDNSGSLIEATDPLGHSSQASYDARGLPATQTDALGNTTTLGFDAAGRLTQASNALNQTTSHEYDARGRRTKSTSAAGRTKQTRYDPQGRVIETIAPGQTQGAGTRITYDNTGLPLSTTSPSGLVTQTTYDHRGRIASSIDAAGDTIGHEYGEDDSPQAGLLIATQYPTYKETYQYDQIGRQTSVTQHLANPSTQDQTRTQHQQYDSLGQRVATIDPAGRSTVYEYDGLARLVKTIDPMAQATKQTWNAHDQLTSLTDAKGNTHKFEYDKAGRLIKETRPMGGAILYAYDAAGQLTQRTDAGGNTRRYAYDKAGRIVQEEHKLQGTETDQRISYQYDADGLLTAYEQKDGQQNLISSATYDKDAQGRTTQNKVTYGKVDNTGSFSFTVGQNYNADGQLAGHSYPDGSAGQYSYDKGRLSLVTLPDQSQIRYGNYQWLTATRMETPGATKTISVDALQRPLSIEVKNAAAELLASRHYRYDKTGNITQIDSDLGTTEYGYDNLDRLTKAAPDQPLKDLGLPSEQYQYDAVHNRVFSGHQMGQWSYNADNQLTSYPRLRPFDKGAQPIQTQVEYTPQGHTARESSDNGERSYGYNAAERLIRYASTAAGQNTPSIEANYRYDPLGRRISKEVKEGQTTKVTYFFYSDTGLLGETNEQGQMTRAYAFDPQKAQRGLWSTSPVWQAEIDESKLKKNIIFHYLYTDHLGAPILGVSNHGTVTWKAMAEAFGAAGLLSKNFMEINLRFPGQYFDKESEISYNYYRYYNQNNGRYIQEDLIGVEGGLNLYSYALSNSIKFFDQFGLKAQVCCREIVSIFGVKAHHCFVNEKKDEPGPACDNCNSESRTLGLQGPPPIGTSKNGNGQKLIDDGFNDPSESICGPWVERCDLNKCLTNEFNSYTDPSRYAGLGPNSNTFAYTLASRCGIPSPPDRPWSPGWGQDPAGPPIGDMKDLYGA</sequence>
<dbReference type="InterPro" id="IPR006530">
    <property type="entry name" value="YD"/>
</dbReference>
<dbReference type="InterPro" id="IPR056823">
    <property type="entry name" value="TEN-like_YD-shell"/>
</dbReference>
<feature type="region of interest" description="Disordered" evidence="2">
    <location>
        <begin position="543"/>
        <end position="572"/>
    </location>
</feature>
<dbReference type="EMBL" id="CP065668">
    <property type="protein sequence ID" value="QPS07702.1"/>
    <property type="molecule type" value="Genomic_DNA"/>
</dbReference>
<organism evidence="5 6">
    <name type="scientific">Delftia acidovorans</name>
    <name type="common">Pseudomonas acidovorans</name>
    <name type="synonym">Comamonas acidovorans</name>
    <dbReference type="NCBI Taxonomy" id="80866"/>
    <lineage>
        <taxon>Bacteria</taxon>
        <taxon>Pseudomonadati</taxon>
        <taxon>Pseudomonadota</taxon>
        <taxon>Betaproteobacteria</taxon>
        <taxon>Burkholderiales</taxon>
        <taxon>Comamonadaceae</taxon>
        <taxon>Delftia</taxon>
    </lineage>
</organism>
<dbReference type="PANTHER" id="PTHR32305">
    <property type="match status" value="1"/>
</dbReference>
<feature type="signal peptide" evidence="3">
    <location>
        <begin position="1"/>
        <end position="28"/>
    </location>
</feature>
<keyword evidence="1" id="KW-0677">Repeat</keyword>
<dbReference type="Pfam" id="PF05593">
    <property type="entry name" value="RHS_repeat"/>
    <property type="match status" value="7"/>
</dbReference>
<name>A0A7T2S319_DELAC</name>
<dbReference type="Pfam" id="PF25023">
    <property type="entry name" value="TEN_YD-shell"/>
    <property type="match status" value="1"/>
</dbReference>
<dbReference type="InterPro" id="IPR050708">
    <property type="entry name" value="T6SS_VgrG/RHS"/>
</dbReference>
<feature type="domain" description="Teneurin-like YD-shell" evidence="4">
    <location>
        <begin position="936"/>
        <end position="1261"/>
    </location>
</feature>
<dbReference type="NCBIfam" id="TIGR01643">
    <property type="entry name" value="YD_repeat_2x"/>
    <property type="match status" value="9"/>
</dbReference>
<evidence type="ECO:0000313" key="6">
    <source>
        <dbReference type="Proteomes" id="UP000594778"/>
    </source>
</evidence>
<dbReference type="PANTHER" id="PTHR32305:SF15">
    <property type="entry name" value="PROTEIN RHSA-RELATED"/>
    <property type="match status" value="1"/>
</dbReference>
<gene>
    <name evidence="5" type="ORF">I6G66_26060</name>
</gene>
<dbReference type="RefSeq" id="WP_197955201.1">
    <property type="nucleotide sequence ID" value="NZ_CP065668.1"/>
</dbReference>
<evidence type="ECO:0000256" key="2">
    <source>
        <dbReference type="SAM" id="MobiDB-lite"/>
    </source>
</evidence>
<proteinExistence type="predicted"/>
<feature type="chain" id="PRO_5032719920" description="Teneurin-like YD-shell domain-containing protein" evidence="3">
    <location>
        <begin position="29"/>
        <end position="1438"/>
    </location>
</feature>
<dbReference type="Proteomes" id="UP000594778">
    <property type="component" value="Chromosome"/>
</dbReference>
<evidence type="ECO:0000256" key="1">
    <source>
        <dbReference type="ARBA" id="ARBA00022737"/>
    </source>
</evidence>
<evidence type="ECO:0000313" key="5">
    <source>
        <dbReference type="EMBL" id="QPS07702.1"/>
    </source>
</evidence>